<dbReference type="Proteomes" id="UP000601435">
    <property type="component" value="Unassembled WGS sequence"/>
</dbReference>
<dbReference type="InterPro" id="IPR000719">
    <property type="entry name" value="Prot_kinase_dom"/>
</dbReference>
<dbReference type="Gene3D" id="3.30.200.20">
    <property type="entry name" value="Phosphorylase Kinase, domain 1"/>
    <property type="match status" value="1"/>
</dbReference>
<protein>
    <submittedName>
        <fullName evidence="8">MPK1 protein</fullName>
    </submittedName>
</protein>
<dbReference type="SUPFAM" id="SSF56219">
    <property type="entry name" value="DNase I-like"/>
    <property type="match status" value="1"/>
</dbReference>
<sequence length="560" mass="63166">MAGDVASSEISEEPHGSGFEVPSHLVAVQRLGSGAYGEVYLCEDTTNGSQVAVKWIRNFTKDPLCGKRILREIRLLAALRHENLLKLTDLLPVPNPDFDDVYIVMPYLHLDLHRVIYSKMKLSESHTQAFVCQILRGLKYLHSAGVAHRDLKPSNILVNKDCALRIADFGLARGRSNSEEELTDYVVTRWYRAPELMLLPSGYFEAVDLWSVGCIHFELMAREVLFPGKDHLDMLRRIAATLGFSIEHDLHWVPEKETKQVHSMVKTLKLPEEPKASSSLEERLPQASEVCLDLLHKFLDKIPTRRISASDALDHAYLAHLHDPAGETVAPRPFAWDFDHFEPSARALKDRVYAECARLHPEIVVRDKEWLSARGFLPQGVAAGASGLVQVGHGNVFWVPEAAKGRTLHVEAEPHPSVPSTSRSKGSVRVGVVEEVPRGWPEQRVQAFGKRAANPSTIRVVSFNILAVPYARTQLATQIMYPYCPSQILDYAYRQPLLGREIQRLDGDIVFLQECTYFTYLKFFQPLFGERYHLRCSLKASHVSEGCLVMVRTESFEASR</sequence>
<dbReference type="OrthoDB" id="430897at2759"/>
<reference evidence="8" key="1">
    <citation type="submission" date="2021-02" db="EMBL/GenBank/DDBJ databases">
        <authorList>
            <person name="Dougan E. K."/>
            <person name="Rhodes N."/>
            <person name="Thang M."/>
            <person name="Chan C."/>
        </authorList>
    </citation>
    <scope>NUCLEOTIDE SEQUENCE</scope>
</reference>
<dbReference type="PANTHER" id="PTHR24055">
    <property type="entry name" value="MITOGEN-ACTIVATED PROTEIN KINASE"/>
    <property type="match status" value="1"/>
</dbReference>
<organism evidence="8 9">
    <name type="scientific">Symbiodinium necroappetens</name>
    <dbReference type="NCBI Taxonomy" id="1628268"/>
    <lineage>
        <taxon>Eukaryota</taxon>
        <taxon>Sar</taxon>
        <taxon>Alveolata</taxon>
        <taxon>Dinophyceae</taxon>
        <taxon>Suessiales</taxon>
        <taxon>Symbiodiniaceae</taxon>
        <taxon>Symbiodinium</taxon>
    </lineage>
</organism>
<evidence type="ECO:0000256" key="6">
    <source>
        <dbReference type="PROSITE-ProRule" id="PRU10141"/>
    </source>
</evidence>
<dbReference type="GO" id="GO:0005524">
    <property type="term" value="F:ATP binding"/>
    <property type="evidence" value="ECO:0007669"/>
    <property type="project" value="UniProtKB-UniRule"/>
</dbReference>
<accession>A0A812K2A2</accession>
<name>A0A812K2A2_9DINO</name>
<evidence type="ECO:0000256" key="3">
    <source>
        <dbReference type="ARBA" id="ARBA00022741"/>
    </source>
</evidence>
<evidence type="ECO:0000256" key="4">
    <source>
        <dbReference type="ARBA" id="ARBA00022777"/>
    </source>
</evidence>
<dbReference type="InterPro" id="IPR050117">
    <property type="entry name" value="MAPK"/>
</dbReference>
<dbReference type="SUPFAM" id="SSF56112">
    <property type="entry name" value="Protein kinase-like (PK-like)"/>
    <property type="match status" value="1"/>
</dbReference>
<dbReference type="EMBL" id="CAJNJA010006698">
    <property type="protein sequence ID" value="CAE7214238.1"/>
    <property type="molecule type" value="Genomic_DNA"/>
</dbReference>
<evidence type="ECO:0000256" key="1">
    <source>
        <dbReference type="ARBA" id="ARBA00022527"/>
    </source>
</evidence>
<keyword evidence="3 6" id="KW-0547">Nucleotide-binding</keyword>
<evidence type="ECO:0000256" key="2">
    <source>
        <dbReference type="ARBA" id="ARBA00022679"/>
    </source>
</evidence>
<dbReference type="CDD" id="cd07834">
    <property type="entry name" value="STKc_MAPK"/>
    <property type="match status" value="1"/>
</dbReference>
<comment type="caution">
    <text evidence="8">The sequence shown here is derived from an EMBL/GenBank/DDBJ whole genome shotgun (WGS) entry which is preliminary data.</text>
</comment>
<dbReference type="Gene3D" id="3.60.10.10">
    <property type="entry name" value="Endonuclease/exonuclease/phosphatase"/>
    <property type="match status" value="1"/>
</dbReference>
<dbReference type="GO" id="GO:0004674">
    <property type="term" value="F:protein serine/threonine kinase activity"/>
    <property type="evidence" value="ECO:0007669"/>
    <property type="project" value="UniProtKB-KW"/>
</dbReference>
<keyword evidence="4" id="KW-0418">Kinase</keyword>
<dbReference type="PROSITE" id="PS50011">
    <property type="entry name" value="PROTEIN_KINASE_DOM"/>
    <property type="match status" value="1"/>
</dbReference>
<dbReference type="AlphaFoldDB" id="A0A812K2A2"/>
<feature type="binding site" evidence="6">
    <location>
        <position position="54"/>
    </location>
    <ligand>
        <name>ATP</name>
        <dbReference type="ChEBI" id="CHEBI:30616"/>
    </ligand>
</feature>
<evidence type="ECO:0000259" key="7">
    <source>
        <dbReference type="PROSITE" id="PS50011"/>
    </source>
</evidence>
<keyword evidence="9" id="KW-1185">Reference proteome</keyword>
<dbReference type="InterPro" id="IPR011009">
    <property type="entry name" value="Kinase-like_dom_sf"/>
</dbReference>
<keyword evidence="1" id="KW-0723">Serine/threonine-protein kinase</keyword>
<dbReference type="Pfam" id="PF00069">
    <property type="entry name" value="Pkinase"/>
    <property type="match status" value="1"/>
</dbReference>
<dbReference type="Gene3D" id="1.10.510.10">
    <property type="entry name" value="Transferase(Phosphotransferase) domain 1"/>
    <property type="match status" value="1"/>
</dbReference>
<keyword evidence="5 6" id="KW-0067">ATP-binding</keyword>
<dbReference type="InterPro" id="IPR036691">
    <property type="entry name" value="Endo/exonu/phosph_ase_sf"/>
</dbReference>
<gene>
    <name evidence="8" type="primary">MPK1</name>
    <name evidence="8" type="ORF">SNEC2469_LOCUS2367</name>
</gene>
<dbReference type="SMART" id="SM00220">
    <property type="entry name" value="S_TKc"/>
    <property type="match status" value="1"/>
</dbReference>
<evidence type="ECO:0000256" key="5">
    <source>
        <dbReference type="ARBA" id="ARBA00022840"/>
    </source>
</evidence>
<evidence type="ECO:0000313" key="8">
    <source>
        <dbReference type="EMBL" id="CAE7214238.1"/>
    </source>
</evidence>
<dbReference type="InterPro" id="IPR008271">
    <property type="entry name" value="Ser/Thr_kinase_AS"/>
</dbReference>
<keyword evidence="2" id="KW-0808">Transferase</keyword>
<dbReference type="InterPro" id="IPR017441">
    <property type="entry name" value="Protein_kinase_ATP_BS"/>
</dbReference>
<feature type="domain" description="Protein kinase" evidence="7">
    <location>
        <begin position="25"/>
        <end position="318"/>
    </location>
</feature>
<dbReference type="FunFam" id="1.10.510.10:FF:000624">
    <property type="entry name" value="Mitogen-activated protein kinase"/>
    <property type="match status" value="1"/>
</dbReference>
<proteinExistence type="predicted"/>
<dbReference type="PROSITE" id="PS00108">
    <property type="entry name" value="PROTEIN_KINASE_ST"/>
    <property type="match status" value="1"/>
</dbReference>
<evidence type="ECO:0000313" key="9">
    <source>
        <dbReference type="Proteomes" id="UP000601435"/>
    </source>
</evidence>
<dbReference type="PROSITE" id="PS00107">
    <property type="entry name" value="PROTEIN_KINASE_ATP"/>
    <property type="match status" value="1"/>
</dbReference>